<gene>
    <name evidence="1" type="ORF">VCHENC02_0598A</name>
</gene>
<evidence type="ECO:0000313" key="2">
    <source>
        <dbReference type="Proteomes" id="UP000008367"/>
    </source>
</evidence>
<name>A0A454D5T4_VIBHA</name>
<dbReference type="EMBL" id="AJSR01000021">
    <property type="protein sequence ID" value="EKM34017.1"/>
    <property type="molecule type" value="Genomic_DNA"/>
</dbReference>
<proteinExistence type="predicted"/>
<organism evidence="1 2">
    <name type="scientific">Vibrio harveyi</name>
    <name type="common">Beneckea harveyi</name>
    <dbReference type="NCBI Taxonomy" id="669"/>
    <lineage>
        <taxon>Bacteria</taxon>
        <taxon>Pseudomonadati</taxon>
        <taxon>Pseudomonadota</taxon>
        <taxon>Gammaproteobacteria</taxon>
        <taxon>Vibrionales</taxon>
        <taxon>Vibrionaceae</taxon>
        <taxon>Vibrio</taxon>
    </lineage>
</organism>
<sequence length="12" mass="1494">MRFQLIDELICL</sequence>
<reference evidence="1 2" key="1">
    <citation type="submission" date="2012-10" db="EMBL/GenBank/DDBJ databases">
        <title>Genome sequence of Vibrio Cholerae HENC-02.</title>
        <authorList>
            <person name="Eppinger M."/>
            <person name="Hasan N.A."/>
            <person name="Sengamalay N."/>
            <person name="Hine E."/>
            <person name="Su Q."/>
            <person name="Daugherty S.C."/>
            <person name="Young S."/>
            <person name="Sadzewicz L."/>
            <person name="Tallon L."/>
            <person name="Cebula T.A."/>
            <person name="Ravel J."/>
            <person name="Colwell R.R."/>
        </authorList>
    </citation>
    <scope>NUCLEOTIDE SEQUENCE [LARGE SCALE GENOMIC DNA]</scope>
    <source>
        <strain evidence="1 2">HENC-02</strain>
    </source>
</reference>
<dbReference type="Proteomes" id="UP000008367">
    <property type="component" value="Unassembled WGS sequence"/>
</dbReference>
<protein>
    <submittedName>
        <fullName evidence="1">Uncharacterized protein</fullName>
    </submittedName>
</protein>
<comment type="caution">
    <text evidence="1">The sequence shown here is derived from an EMBL/GenBank/DDBJ whole genome shotgun (WGS) entry which is preliminary data.</text>
</comment>
<feature type="non-terminal residue" evidence="1">
    <location>
        <position position="12"/>
    </location>
</feature>
<accession>A0A454D5T4</accession>
<evidence type="ECO:0000313" key="1">
    <source>
        <dbReference type="EMBL" id="EKM34017.1"/>
    </source>
</evidence>